<evidence type="ECO:0000313" key="2">
    <source>
        <dbReference type="Proteomes" id="UP001185092"/>
    </source>
</evidence>
<protein>
    <submittedName>
        <fullName evidence="1">Uncharacterized protein</fullName>
    </submittedName>
</protein>
<reference evidence="1" key="1">
    <citation type="submission" date="2023-07" db="EMBL/GenBank/DDBJ databases">
        <title>Genomic Encyclopedia of Type Strains, Phase IV (KMG-IV): sequencing the most valuable type-strain genomes for metagenomic binning, comparative biology and taxonomic classification.</title>
        <authorList>
            <person name="Goeker M."/>
        </authorList>
    </citation>
    <scope>NUCLEOTIDE SEQUENCE</scope>
    <source>
        <strain evidence="1">DSM 26174</strain>
    </source>
</reference>
<comment type="caution">
    <text evidence="1">The sequence shown here is derived from an EMBL/GenBank/DDBJ whole genome shotgun (WGS) entry which is preliminary data.</text>
</comment>
<accession>A0AAE3XTY1</accession>
<dbReference type="EMBL" id="JAVDQD010000016">
    <property type="protein sequence ID" value="MDR6242018.1"/>
    <property type="molecule type" value="Genomic_DNA"/>
</dbReference>
<organism evidence="1 2">
    <name type="scientific">Aureibacter tunicatorum</name>
    <dbReference type="NCBI Taxonomy" id="866807"/>
    <lineage>
        <taxon>Bacteria</taxon>
        <taxon>Pseudomonadati</taxon>
        <taxon>Bacteroidota</taxon>
        <taxon>Cytophagia</taxon>
        <taxon>Cytophagales</taxon>
        <taxon>Persicobacteraceae</taxon>
        <taxon>Aureibacter</taxon>
    </lineage>
</organism>
<evidence type="ECO:0000313" key="1">
    <source>
        <dbReference type="EMBL" id="MDR6242018.1"/>
    </source>
</evidence>
<dbReference type="AlphaFoldDB" id="A0AAE3XTY1"/>
<dbReference type="Proteomes" id="UP001185092">
    <property type="component" value="Unassembled WGS sequence"/>
</dbReference>
<sequence>MRLLILIFIIPLMISQGLGQNYYDGVSMSHKLNEQNGLFNAILVYHMPDSVNLHEIYLKQQDDRAWQKIDCDKRSRNRNIGTVVNGQKYEWYLSGKYANGETFKSQTAIFAVPEIIPSFENLPDVKAYYVELARNKKLKVDSLVHKKILVSFDTYGFETKYTEGSILNEFKEVISNFYFENRLGRNYHIIDLEDIDYKWEDGKVYELLVKNQLQDYYGLSFRLISYENSITLDINALPLNVECEFPQANRVKYRGSVENGEPPYNIIWKVSKDLEGKDLLYKPMEMTVNHADSIPSVDVQKPLGYYVTLYARDVCGIEEFQIIQATCSDKEDSEATLNIELWTKPNTSNNKSSSGK</sequence>
<gene>
    <name evidence="1" type="ORF">HNQ88_005105</name>
</gene>
<proteinExistence type="predicted"/>
<keyword evidence="2" id="KW-1185">Reference proteome</keyword>
<dbReference type="RefSeq" id="WP_309943316.1">
    <property type="nucleotide sequence ID" value="NZ_AP025307.1"/>
</dbReference>
<name>A0AAE3XTY1_9BACT</name>